<keyword evidence="3" id="KW-1185">Reference proteome</keyword>
<dbReference type="AlphaFoldDB" id="A0A1Q2YDE1"/>
<protein>
    <submittedName>
        <fullName evidence="2">Uncharacterized protein</fullName>
    </submittedName>
</protein>
<organism evidence="2 3">
    <name type="scientific">Pichia membranifaciens</name>
    <dbReference type="NCBI Taxonomy" id="4926"/>
    <lineage>
        <taxon>Eukaryota</taxon>
        <taxon>Fungi</taxon>
        <taxon>Dikarya</taxon>
        <taxon>Ascomycota</taxon>
        <taxon>Saccharomycotina</taxon>
        <taxon>Pichiomycetes</taxon>
        <taxon>Pichiales</taxon>
        <taxon>Pichiaceae</taxon>
        <taxon>Pichia</taxon>
    </lineage>
</organism>
<reference evidence="2 3" key="1">
    <citation type="submission" date="2016-08" db="EMBL/GenBank/DDBJ databases">
        <title>Whole genome shotgun sequence of Pichia membranifaciens KS47-1.</title>
        <authorList>
            <person name="Konishi M."/>
            <person name="Ishida M."/>
            <person name="Arakawa T."/>
            <person name="Kato Y."/>
            <person name="Horiuchi J."/>
        </authorList>
    </citation>
    <scope>NUCLEOTIDE SEQUENCE [LARGE SCALE GENOMIC DNA]</scope>
    <source>
        <strain evidence="2 3">KS47-1</strain>
    </source>
</reference>
<keyword evidence="1" id="KW-1133">Transmembrane helix</keyword>
<gene>
    <name evidence="2" type="ORF">PMKS-001028</name>
</gene>
<accession>A0A1Q2YDE1</accession>
<evidence type="ECO:0000313" key="2">
    <source>
        <dbReference type="EMBL" id="GAV27560.1"/>
    </source>
</evidence>
<dbReference type="EMBL" id="BDGI01000039">
    <property type="protein sequence ID" value="GAV27560.1"/>
    <property type="molecule type" value="Genomic_DNA"/>
</dbReference>
<comment type="caution">
    <text evidence="2">The sequence shown here is derived from an EMBL/GenBank/DDBJ whole genome shotgun (WGS) entry which is preliminary data.</text>
</comment>
<proteinExistence type="predicted"/>
<feature type="transmembrane region" description="Helical" evidence="1">
    <location>
        <begin position="63"/>
        <end position="88"/>
    </location>
</feature>
<dbReference type="Proteomes" id="UP000186136">
    <property type="component" value="Unassembled WGS sequence"/>
</dbReference>
<evidence type="ECO:0000256" key="1">
    <source>
        <dbReference type="SAM" id="Phobius"/>
    </source>
</evidence>
<sequence length="97" mass="9842">MKSRIPETTRKLCGKDGGVKTAAGIDAGIDVGIDARDRRRGISGKGMETLKAWSTEKAKGSSVAAAIAGFVVAVAAAAVVDVASLGLVTGCRNRQQA</sequence>
<name>A0A1Q2YDE1_9ASCO</name>
<evidence type="ECO:0000313" key="3">
    <source>
        <dbReference type="Proteomes" id="UP000186136"/>
    </source>
</evidence>
<keyword evidence="1" id="KW-0472">Membrane</keyword>
<keyword evidence="1" id="KW-0812">Transmembrane</keyword>